<dbReference type="Proteomes" id="UP000007953">
    <property type="component" value="Plasmid megaplasmid"/>
</dbReference>
<gene>
    <name evidence="2" type="ordered locus">RSPO_m00620</name>
</gene>
<dbReference type="EMBL" id="CP002820">
    <property type="protein sequence ID" value="AEG71258.1"/>
    <property type="molecule type" value="Genomic_DNA"/>
</dbReference>
<evidence type="ECO:0000313" key="2">
    <source>
        <dbReference type="EMBL" id="AEG71258.1"/>
    </source>
</evidence>
<evidence type="ECO:0000313" key="3">
    <source>
        <dbReference type="Proteomes" id="UP000007953"/>
    </source>
</evidence>
<protein>
    <submittedName>
        <fullName evidence="2">Uncharacterized protein</fullName>
    </submittedName>
</protein>
<proteinExistence type="predicted"/>
<name>F6G8N9_RALS8</name>
<dbReference type="AlphaFoldDB" id="F6G8N9"/>
<feature type="compositionally biased region" description="Polar residues" evidence="1">
    <location>
        <begin position="47"/>
        <end position="56"/>
    </location>
</feature>
<evidence type="ECO:0000256" key="1">
    <source>
        <dbReference type="SAM" id="MobiDB-lite"/>
    </source>
</evidence>
<geneLocation type="plasmid" evidence="3"/>
<keyword evidence="2" id="KW-0614">Plasmid</keyword>
<accession>F6G8N9</accession>
<feature type="region of interest" description="Disordered" evidence="1">
    <location>
        <begin position="1"/>
        <end position="56"/>
    </location>
</feature>
<reference evidence="2 3" key="1">
    <citation type="journal article" date="2011" name="J. Bacteriol.">
        <title>Complete genome sequence of the plant pathogen Ralstonia solanacearum strain Po82.</title>
        <authorList>
            <person name="Xu J."/>
            <person name="Zheng H.J."/>
            <person name="Liu L."/>
            <person name="Pan Z.C."/>
            <person name="Prior P."/>
            <person name="Tang B."/>
            <person name="Xu J.S."/>
            <person name="Zhang H."/>
            <person name="Tian Q."/>
            <person name="Zhang L.Q."/>
            <person name="Feng J."/>
        </authorList>
    </citation>
    <scope>NUCLEOTIDE SEQUENCE [LARGE SCALE GENOMIC DNA]</scope>
    <source>
        <strain evidence="3">Po82</strain>
    </source>
</reference>
<sequence length="56" mass="5890">MQISRQVKESENGTPIRHPLRTGMPPRTSLAGAVNALPSGPGDQAVSRHSQVAATK</sequence>
<dbReference type="HOGENOM" id="CLU_3011069_0_0_4"/>
<feature type="compositionally biased region" description="Basic and acidic residues" evidence="1">
    <location>
        <begin position="1"/>
        <end position="11"/>
    </location>
</feature>
<organism evidence="2 3">
    <name type="scientific">Ralstonia solanacearum (strain Po82)</name>
    <dbReference type="NCBI Taxonomy" id="1031711"/>
    <lineage>
        <taxon>Bacteria</taxon>
        <taxon>Pseudomonadati</taxon>
        <taxon>Pseudomonadota</taxon>
        <taxon>Betaproteobacteria</taxon>
        <taxon>Burkholderiales</taxon>
        <taxon>Burkholderiaceae</taxon>
        <taxon>Ralstonia</taxon>
        <taxon>Ralstonia solanacearum species complex</taxon>
    </lineage>
</organism>
<dbReference type="KEGG" id="rsn:RSPO_m00620"/>